<dbReference type="InterPro" id="IPR036388">
    <property type="entry name" value="WH-like_DNA-bd_sf"/>
</dbReference>
<dbReference type="Gene3D" id="3.40.50.2300">
    <property type="match status" value="1"/>
</dbReference>
<dbReference type="PROSITE" id="PS51755">
    <property type="entry name" value="OMPR_PHOB"/>
    <property type="match status" value="1"/>
</dbReference>
<dbReference type="Gene3D" id="1.10.10.10">
    <property type="entry name" value="Winged helix-like DNA-binding domain superfamily/Winged helix DNA-binding domain"/>
    <property type="match status" value="1"/>
</dbReference>
<evidence type="ECO:0000256" key="6">
    <source>
        <dbReference type="PROSITE-ProRule" id="PRU00169"/>
    </source>
</evidence>
<keyword evidence="2" id="KW-0805">Transcription regulation</keyword>
<protein>
    <recommendedName>
        <fullName evidence="1">Stage 0 sporulation protein A homolog</fullName>
    </recommendedName>
</protein>
<comment type="function">
    <text evidence="5">May play the central regulatory role in sporulation. It may be an element of the effector pathway responsible for the activation of sporulation genes in response to nutritional stress. Spo0A may act in concert with spo0H (a sigma factor) to control the expression of some genes that are critical to the sporulation process.</text>
</comment>
<name>A0A1M7FRN3_9FIRM</name>
<keyword evidence="3 7" id="KW-0238">DNA-binding</keyword>
<evidence type="ECO:0000259" key="8">
    <source>
        <dbReference type="PROSITE" id="PS50110"/>
    </source>
</evidence>
<evidence type="ECO:0000256" key="1">
    <source>
        <dbReference type="ARBA" id="ARBA00018672"/>
    </source>
</evidence>
<dbReference type="CDD" id="cd00383">
    <property type="entry name" value="trans_reg_C"/>
    <property type="match status" value="1"/>
</dbReference>
<feature type="domain" description="OmpR/PhoB-type" evidence="9">
    <location>
        <begin position="123"/>
        <end position="224"/>
    </location>
</feature>
<evidence type="ECO:0000256" key="3">
    <source>
        <dbReference type="ARBA" id="ARBA00023125"/>
    </source>
</evidence>
<dbReference type="InterPro" id="IPR001867">
    <property type="entry name" value="OmpR/PhoB-type_DNA-bd"/>
</dbReference>
<evidence type="ECO:0000256" key="7">
    <source>
        <dbReference type="PROSITE-ProRule" id="PRU01091"/>
    </source>
</evidence>
<dbReference type="PANTHER" id="PTHR48111">
    <property type="entry name" value="REGULATOR OF RPOS"/>
    <property type="match status" value="1"/>
</dbReference>
<dbReference type="InterPro" id="IPR001789">
    <property type="entry name" value="Sig_transdc_resp-reg_receiver"/>
</dbReference>
<dbReference type="EMBL" id="FRCP01000006">
    <property type="protein sequence ID" value="SHM06636.1"/>
    <property type="molecule type" value="Genomic_DNA"/>
</dbReference>
<feature type="DNA-binding region" description="OmpR/PhoB-type" evidence="7">
    <location>
        <begin position="123"/>
        <end position="224"/>
    </location>
</feature>
<dbReference type="SMART" id="SM00862">
    <property type="entry name" value="Trans_reg_C"/>
    <property type="match status" value="1"/>
</dbReference>
<dbReference type="AlphaFoldDB" id="A0A1M7FRN3"/>
<dbReference type="SMART" id="SM00448">
    <property type="entry name" value="REC"/>
    <property type="match status" value="1"/>
</dbReference>
<evidence type="ECO:0000256" key="4">
    <source>
        <dbReference type="ARBA" id="ARBA00023163"/>
    </source>
</evidence>
<evidence type="ECO:0000256" key="2">
    <source>
        <dbReference type="ARBA" id="ARBA00023015"/>
    </source>
</evidence>
<keyword evidence="4" id="KW-0804">Transcription</keyword>
<dbReference type="SUPFAM" id="SSF46894">
    <property type="entry name" value="C-terminal effector domain of the bipartite response regulators"/>
    <property type="match status" value="1"/>
</dbReference>
<dbReference type="PROSITE" id="PS50110">
    <property type="entry name" value="RESPONSE_REGULATORY"/>
    <property type="match status" value="1"/>
</dbReference>
<sequence length="224" mass="25646">MAHILVIDDENDICKLIERALAKDGYTVTTKNSAINLTAQDFKTYDLVLLDVMMPEVDGFSLCRSIRGDVDCPILFLTAKSMEQDMIDGFSLGADDYIKKPFSLLELRARVAAHLRREHRERHQSLTQGIYRFDLSAKEITVEAVPGKPEKILLTKSEYAICEMLVRNRGQVFSLEHILETVFGFDTESDIAAIRVHIKNIRNKFSKYTENPIETVWGVGYKWR</sequence>
<evidence type="ECO:0000259" key="9">
    <source>
        <dbReference type="PROSITE" id="PS51755"/>
    </source>
</evidence>
<feature type="domain" description="Response regulatory" evidence="8">
    <location>
        <begin position="3"/>
        <end position="115"/>
    </location>
</feature>
<dbReference type="GO" id="GO:0032993">
    <property type="term" value="C:protein-DNA complex"/>
    <property type="evidence" value="ECO:0007669"/>
    <property type="project" value="TreeGrafter"/>
</dbReference>
<feature type="modified residue" description="4-aspartylphosphate" evidence="6">
    <location>
        <position position="51"/>
    </location>
</feature>
<evidence type="ECO:0000313" key="11">
    <source>
        <dbReference type="Proteomes" id="UP000184038"/>
    </source>
</evidence>
<keyword evidence="6" id="KW-0597">Phosphoprotein</keyword>
<accession>A0A1M7FRN3</accession>
<dbReference type="SUPFAM" id="SSF52172">
    <property type="entry name" value="CheY-like"/>
    <property type="match status" value="1"/>
</dbReference>
<proteinExistence type="predicted"/>
<dbReference type="CDD" id="cd17574">
    <property type="entry name" value="REC_OmpR"/>
    <property type="match status" value="1"/>
</dbReference>
<dbReference type="GO" id="GO:0000976">
    <property type="term" value="F:transcription cis-regulatory region binding"/>
    <property type="evidence" value="ECO:0007669"/>
    <property type="project" value="TreeGrafter"/>
</dbReference>
<dbReference type="OrthoDB" id="9790442at2"/>
<dbReference type="GO" id="GO:0000156">
    <property type="term" value="F:phosphorelay response regulator activity"/>
    <property type="evidence" value="ECO:0007669"/>
    <property type="project" value="TreeGrafter"/>
</dbReference>
<dbReference type="GO" id="GO:0005829">
    <property type="term" value="C:cytosol"/>
    <property type="evidence" value="ECO:0007669"/>
    <property type="project" value="TreeGrafter"/>
</dbReference>
<reference evidence="10 11" key="1">
    <citation type="submission" date="2016-11" db="EMBL/GenBank/DDBJ databases">
        <authorList>
            <person name="Jaros S."/>
            <person name="Januszkiewicz K."/>
            <person name="Wedrychowicz H."/>
        </authorList>
    </citation>
    <scope>NUCLEOTIDE SEQUENCE [LARGE SCALE GENOMIC DNA]</scope>
    <source>
        <strain evidence="10 11">DSM 15930</strain>
    </source>
</reference>
<dbReference type="GO" id="GO:0006355">
    <property type="term" value="P:regulation of DNA-templated transcription"/>
    <property type="evidence" value="ECO:0007669"/>
    <property type="project" value="InterPro"/>
</dbReference>
<dbReference type="InterPro" id="IPR039420">
    <property type="entry name" value="WalR-like"/>
</dbReference>
<dbReference type="PANTHER" id="PTHR48111:SF2">
    <property type="entry name" value="RESPONSE REGULATOR SAER"/>
    <property type="match status" value="1"/>
</dbReference>
<dbReference type="InterPro" id="IPR011006">
    <property type="entry name" value="CheY-like_superfamily"/>
</dbReference>
<organism evidence="10 11">
    <name type="scientific">Anaerosporobacter mobilis DSM 15930</name>
    <dbReference type="NCBI Taxonomy" id="1120996"/>
    <lineage>
        <taxon>Bacteria</taxon>
        <taxon>Bacillati</taxon>
        <taxon>Bacillota</taxon>
        <taxon>Clostridia</taxon>
        <taxon>Lachnospirales</taxon>
        <taxon>Lachnospiraceae</taxon>
        <taxon>Anaerosporobacter</taxon>
    </lineage>
</organism>
<gene>
    <name evidence="10" type="ORF">SAMN02746066_00606</name>
</gene>
<dbReference type="Pfam" id="PF00072">
    <property type="entry name" value="Response_reg"/>
    <property type="match status" value="1"/>
</dbReference>
<dbReference type="Proteomes" id="UP000184038">
    <property type="component" value="Unassembled WGS sequence"/>
</dbReference>
<evidence type="ECO:0000313" key="10">
    <source>
        <dbReference type="EMBL" id="SHM06636.1"/>
    </source>
</evidence>
<dbReference type="STRING" id="1120996.SAMN02746066_00606"/>
<dbReference type="Pfam" id="PF00486">
    <property type="entry name" value="Trans_reg_C"/>
    <property type="match status" value="1"/>
</dbReference>
<dbReference type="InterPro" id="IPR016032">
    <property type="entry name" value="Sig_transdc_resp-reg_C-effctor"/>
</dbReference>
<dbReference type="RefSeq" id="WP_073282679.1">
    <property type="nucleotide sequence ID" value="NZ_FRCP01000006.1"/>
</dbReference>
<evidence type="ECO:0000256" key="5">
    <source>
        <dbReference type="ARBA" id="ARBA00024867"/>
    </source>
</evidence>
<keyword evidence="11" id="KW-1185">Reference proteome</keyword>
<dbReference type="Gene3D" id="6.10.250.690">
    <property type="match status" value="1"/>
</dbReference>